<protein>
    <submittedName>
        <fullName evidence="1">Uncharacterized protein</fullName>
    </submittedName>
</protein>
<reference evidence="1 2" key="1">
    <citation type="submission" date="2018-08" db="EMBL/GenBank/DDBJ databases">
        <title>Genome and evolution of the arbuscular mycorrhizal fungus Diversispora epigaea (formerly Glomus versiforme) and its bacterial endosymbionts.</title>
        <authorList>
            <person name="Sun X."/>
            <person name="Fei Z."/>
            <person name="Harrison M."/>
        </authorList>
    </citation>
    <scope>NUCLEOTIDE SEQUENCE [LARGE SCALE GENOMIC DNA]</scope>
    <source>
        <strain evidence="1 2">IT104</strain>
    </source>
</reference>
<dbReference type="AlphaFoldDB" id="A0A397IT47"/>
<sequence length="166" mass="19119">MYSRNSSVCLATDMHGTNSQRMNTYKKLGDYLQDAQLGNTVTVLKRELHEQSYQNGAQIYQIATRIYLHAKLFWGPEIAILGKKVEIFERFLQLCETMDTKLMEDLLKIGVGSQELSFEGENVCGEVNWQSDELSGDCHPCTRMKDEKMLCEDEGYCTRMKNIVRE</sequence>
<dbReference type="EMBL" id="PQFF01000187">
    <property type="protein sequence ID" value="RHZ76274.1"/>
    <property type="molecule type" value="Genomic_DNA"/>
</dbReference>
<accession>A0A397IT47</accession>
<name>A0A397IT47_9GLOM</name>
<keyword evidence="2" id="KW-1185">Reference proteome</keyword>
<gene>
    <name evidence="1" type="ORF">Glove_199g82</name>
</gene>
<proteinExistence type="predicted"/>
<dbReference type="Proteomes" id="UP000266861">
    <property type="component" value="Unassembled WGS sequence"/>
</dbReference>
<organism evidence="1 2">
    <name type="scientific">Diversispora epigaea</name>
    <dbReference type="NCBI Taxonomy" id="1348612"/>
    <lineage>
        <taxon>Eukaryota</taxon>
        <taxon>Fungi</taxon>
        <taxon>Fungi incertae sedis</taxon>
        <taxon>Mucoromycota</taxon>
        <taxon>Glomeromycotina</taxon>
        <taxon>Glomeromycetes</taxon>
        <taxon>Diversisporales</taxon>
        <taxon>Diversisporaceae</taxon>
        <taxon>Diversispora</taxon>
    </lineage>
</organism>
<comment type="caution">
    <text evidence="1">The sequence shown here is derived from an EMBL/GenBank/DDBJ whole genome shotgun (WGS) entry which is preliminary data.</text>
</comment>
<evidence type="ECO:0000313" key="1">
    <source>
        <dbReference type="EMBL" id="RHZ76274.1"/>
    </source>
</evidence>
<evidence type="ECO:0000313" key="2">
    <source>
        <dbReference type="Proteomes" id="UP000266861"/>
    </source>
</evidence>